<accession>A0AAD3XKX3</accession>
<sequence>MVTMLGFLREPRLLFLVQSRTIEGEDVVARPHLQFSPSEVHWLTESLKFQNFGSCPLYKKKLLLFYVHVNSNFQLLMPTNL</sequence>
<keyword evidence="2" id="KW-1185">Reference proteome</keyword>
<name>A0AAD3XKX3_NEPGR</name>
<gene>
    <name evidence="1" type="ORF">Nepgr_010029</name>
</gene>
<proteinExistence type="predicted"/>
<reference evidence="1" key="1">
    <citation type="submission" date="2023-05" db="EMBL/GenBank/DDBJ databases">
        <title>Nepenthes gracilis genome sequencing.</title>
        <authorList>
            <person name="Fukushima K."/>
        </authorList>
    </citation>
    <scope>NUCLEOTIDE SEQUENCE</scope>
    <source>
        <strain evidence="1">SING2019-196</strain>
    </source>
</reference>
<evidence type="ECO:0000313" key="1">
    <source>
        <dbReference type="EMBL" id="GMH08189.1"/>
    </source>
</evidence>
<evidence type="ECO:0000313" key="2">
    <source>
        <dbReference type="Proteomes" id="UP001279734"/>
    </source>
</evidence>
<protein>
    <submittedName>
        <fullName evidence="1">Uncharacterized protein</fullName>
    </submittedName>
</protein>
<dbReference type="AlphaFoldDB" id="A0AAD3XKX3"/>
<dbReference type="Proteomes" id="UP001279734">
    <property type="component" value="Unassembled WGS sequence"/>
</dbReference>
<comment type="caution">
    <text evidence="1">The sequence shown here is derived from an EMBL/GenBank/DDBJ whole genome shotgun (WGS) entry which is preliminary data.</text>
</comment>
<organism evidence="1 2">
    <name type="scientific">Nepenthes gracilis</name>
    <name type="common">Slender pitcher plant</name>
    <dbReference type="NCBI Taxonomy" id="150966"/>
    <lineage>
        <taxon>Eukaryota</taxon>
        <taxon>Viridiplantae</taxon>
        <taxon>Streptophyta</taxon>
        <taxon>Embryophyta</taxon>
        <taxon>Tracheophyta</taxon>
        <taxon>Spermatophyta</taxon>
        <taxon>Magnoliopsida</taxon>
        <taxon>eudicotyledons</taxon>
        <taxon>Gunneridae</taxon>
        <taxon>Pentapetalae</taxon>
        <taxon>Caryophyllales</taxon>
        <taxon>Nepenthaceae</taxon>
        <taxon>Nepenthes</taxon>
    </lineage>
</organism>
<dbReference type="EMBL" id="BSYO01000008">
    <property type="protein sequence ID" value="GMH08189.1"/>
    <property type="molecule type" value="Genomic_DNA"/>
</dbReference>